<dbReference type="InterPro" id="IPR007612">
    <property type="entry name" value="LOR"/>
</dbReference>
<dbReference type="Pfam" id="PF04525">
    <property type="entry name" value="LOR"/>
    <property type="match status" value="1"/>
</dbReference>
<name>A0A5B1CLT1_9BACT</name>
<organism evidence="1 2">
    <name type="scientific">Rubripirellula obstinata</name>
    <dbReference type="NCBI Taxonomy" id="406547"/>
    <lineage>
        <taxon>Bacteria</taxon>
        <taxon>Pseudomonadati</taxon>
        <taxon>Planctomycetota</taxon>
        <taxon>Planctomycetia</taxon>
        <taxon>Pirellulales</taxon>
        <taxon>Pirellulaceae</taxon>
        <taxon>Rubripirellula</taxon>
    </lineage>
</organism>
<evidence type="ECO:0000313" key="1">
    <source>
        <dbReference type="EMBL" id="KAA1260855.1"/>
    </source>
</evidence>
<dbReference type="AlphaFoldDB" id="A0A5B1CLT1"/>
<protein>
    <submittedName>
        <fullName evidence="1">Uncharacterized protein</fullName>
    </submittedName>
</protein>
<dbReference type="EMBL" id="VRLW01000001">
    <property type="protein sequence ID" value="KAA1260855.1"/>
    <property type="molecule type" value="Genomic_DNA"/>
</dbReference>
<dbReference type="Gene3D" id="2.40.160.200">
    <property type="entry name" value="LURP1-related"/>
    <property type="match status" value="1"/>
</dbReference>
<dbReference type="Proteomes" id="UP000322699">
    <property type="component" value="Unassembled WGS sequence"/>
</dbReference>
<proteinExistence type="predicted"/>
<evidence type="ECO:0000313" key="2">
    <source>
        <dbReference type="Proteomes" id="UP000322699"/>
    </source>
</evidence>
<dbReference type="RefSeq" id="WP_068267294.1">
    <property type="nucleotide sequence ID" value="NZ_LWSK01000181.1"/>
</dbReference>
<accession>A0A5B1CLT1</accession>
<keyword evidence="2" id="KW-1185">Reference proteome</keyword>
<sequence length="194" mass="22580">MQYPIDLRFKLLTFGQRITATDASGSMLMFIKQKMFKLKEKVEIFSDENQTQVIFHIEADRMIDWSANYSFTDGQGNDWGAVRRKGMRSLWSARYEVMQDGQVDMEINEESPMKKIFESVLSEIPILGFVATYLINPSYLIRRTDGTPVLRLVKQPAVWEGRYTIEKLGELPEDDELRSLMALIMLVLLERRRG</sequence>
<comment type="caution">
    <text evidence="1">The sequence shown here is derived from an EMBL/GenBank/DDBJ whole genome shotgun (WGS) entry which is preliminary data.</text>
</comment>
<dbReference type="InterPro" id="IPR038595">
    <property type="entry name" value="LOR_sf"/>
</dbReference>
<dbReference type="OrthoDB" id="572274at2"/>
<gene>
    <name evidence="1" type="ORF">LF1_33970</name>
</gene>
<reference evidence="1 2" key="1">
    <citation type="submission" date="2019-08" db="EMBL/GenBank/DDBJ databases">
        <title>Deep-cultivation of Planctomycetes and their phenomic and genomic characterization uncovers novel biology.</title>
        <authorList>
            <person name="Wiegand S."/>
            <person name="Jogler M."/>
            <person name="Boedeker C."/>
            <person name="Pinto D."/>
            <person name="Vollmers J."/>
            <person name="Rivas-Marin E."/>
            <person name="Kohn T."/>
            <person name="Peeters S.H."/>
            <person name="Heuer A."/>
            <person name="Rast P."/>
            <person name="Oberbeckmann S."/>
            <person name="Bunk B."/>
            <person name="Jeske O."/>
            <person name="Meyerdierks A."/>
            <person name="Storesund J.E."/>
            <person name="Kallscheuer N."/>
            <person name="Luecker S."/>
            <person name="Lage O.M."/>
            <person name="Pohl T."/>
            <person name="Merkel B.J."/>
            <person name="Hornburger P."/>
            <person name="Mueller R.-W."/>
            <person name="Bruemmer F."/>
            <person name="Labrenz M."/>
            <person name="Spormann A.M."/>
            <person name="Op Den Camp H."/>
            <person name="Overmann J."/>
            <person name="Amann R."/>
            <person name="Jetten M.S.M."/>
            <person name="Mascher T."/>
            <person name="Medema M.H."/>
            <person name="Devos D.P."/>
            <person name="Kaster A.-K."/>
            <person name="Ovreas L."/>
            <person name="Rohde M."/>
            <person name="Galperin M.Y."/>
            <person name="Jogler C."/>
        </authorList>
    </citation>
    <scope>NUCLEOTIDE SEQUENCE [LARGE SCALE GENOMIC DNA]</scope>
    <source>
        <strain evidence="1 2">LF1</strain>
    </source>
</reference>